<gene>
    <name evidence="1" type="ORF">SAMN05216170_1698</name>
</gene>
<proteinExistence type="predicted"/>
<dbReference type="AlphaFoldDB" id="A0A1I0PCB5"/>
<evidence type="ECO:0000313" key="1">
    <source>
        <dbReference type="EMBL" id="SEW11837.1"/>
    </source>
</evidence>
<evidence type="ECO:0000313" key="2">
    <source>
        <dbReference type="Proteomes" id="UP000182125"/>
    </source>
</evidence>
<protein>
    <submittedName>
        <fullName evidence="1">Uncharacterized protein</fullName>
    </submittedName>
</protein>
<reference evidence="1 2" key="1">
    <citation type="submission" date="2016-10" db="EMBL/GenBank/DDBJ databases">
        <authorList>
            <person name="de Groot N.N."/>
        </authorList>
    </citation>
    <scope>NUCLEOTIDE SEQUENCE [LARGE SCALE GENOMIC DNA]</scope>
    <source>
        <strain evidence="1 2">OGL-20</strain>
    </source>
</reference>
<organism evidence="1 2">
    <name type="scientific">Thermococcus thioreducens</name>
    <dbReference type="NCBI Taxonomy" id="277988"/>
    <lineage>
        <taxon>Archaea</taxon>
        <taxon>Methanobacteriati</taxon>
        <taxon>Methanobacteriota</taxon>
        <taxon>Thermococci</taxon>
        <taxon>Thermococcales</taxon>
        <taxon>Thermococcaceae</taxon>
        <taxon>Thermococcus</taxon>
    </lineage>
</organism>
<dbReference type="EMBL" id="FOIW01000002">
    <property type="protein sequence ID" value="SEW11837.1"/>
    <property type="molecule type" value="Genomic_DNA"/>
</dbReference>
<sequence length="163" mass="18987">MHSRHCRQPMEVNHVKWKPLFAALLGLLMIGMTAGSASAGDVFSLKFSHKRGEVVYGGWEDYFYCSWKFLSGQSYDAWGVRIYYVPGKYLTISDHWGRGIITHPQTYKWFVEERIEAGDHSPYDYYFGLPAPWLKVRYNYVGGTHRVTYNCALDLFVKRLENL</sequence>
<name>A0A1I0PCB5_9EURY</name>
<accession>A0A1I0PCB5</accession>
<dbReference type="Proteomes" id="UP000182125">
    <property type="component" value="Unassembled WGS sequence"/>
</dbReference>